<evidence type="ECO:0000313" key="7">
    <source>
        <dbReference type="Proteomes" id="UP000693981"/>
    </source>
</evidence>
<keyword evidence="4" id="KW-0843">Virulence</keyword>
<dbReference type="AlphaFoldDB" id="A0A8T1VEU1"/>
<sequence>MNFRALSVVIAAAAFAASADTIDHDKVKPIPEPEPSTVSEKAAVKLKPVFIIEDGCDTYAAVNAEGKTNGGLKPSWGTSGCKTSVLGSQVYGRAAWYNDKWAIMYAWYFPKGFWGHFATRRHDWAHVVMWIDNPDSECPKVQALSLLNDEDSYTKEIPAPDYITAGFTPIFYHALAYVGEPFIHYTRTGNERDQDLIMWDQLPDAARVALNTTDFGKAKVPFIDEHFTKTLEKAWPWPM</sequence>
<accession>A0A8T1VEU1</accession>
<keyword evidence="5" id="KW-0732">Signal</keyword>
<dbReference type="GO" id="GO:0005576">
    <property type="term" value="C:extracellular region"/>
    <property type="evidence" value="ECO:0007669"/>
    <property type="project" value="UniProtKB-SubCell"/>
</dbReference>
<dbReference type="PANTHER" id="PTHR33657">
    <property type="entry name" value="DOMAIN PROTEIN, PUTATIVE (AFU_ORTHOLOGUE AFUA_5G00600)-RELATED"/>
    <property type="match status" value="1"/>
</dbReference>
<dbReference type="PANTHER" id="PTHR33657:SF8">
    <property type="entry name" value="DOMAIN PROTEIN, PUTATIVE (AFU_ORTHOLOGUE AFUA_5G00600)-RELATED"/>
    <property type="match status" value="1"/>
</dbReference>
<keyword evidence="7" id="KW-1185">Reference proteome</keyword>
<reference evidence="6" key="1">
    <citation type="submission" date="2021-02" db="EMBL/GenBank/DDBJ databases">
        <authorList>
            <person name="Palmer J.M."/>
        </authorList>
    </citation>
    <scope>NUCLEOTIDE SEQUENCE</scope>
    <source>
        <strain evidence="6">SCRP23</strain>
    </source>
</reference>
<evidence type="ECO:0000256" key="4">
    <source>
        <dbReference type="ARBA" id="ARBA00023026"/>
    </source>
</evidence>
<dbReference type="EMBL" id="JAGDFL010001013">
    <property type="protein sequence ID" value="KAG7378703.1"/>
    <property type="molecule type" value="Genomic_DNA"/>
</dbReference>
<comment type="subcellular location">
    <subcellularLocation>
        <location evidence="1">Secreted</location>
    </subcellularLocation>
</comment>
<evidence type="ECO:0008006" key="8">
    <source>
        <dbReference type="Google" id="ProtNLM"/>
    </source>
</evidence>
<gene>
    <name evidence="6" type="ORF">PHYBOEH_000246</name>
</gene>
<organism evidence="6 7">
    <name type="scientific">Phytophthora boehmeriae</name>
    <dbReference type="NCBI Taxonomy" id="109152"/>
    <lineage>
        <taxon>Eukaryota</taxon>
        <taxon>Sar</taxon>
        <taxon>Stramenopiles</taxon>
        <taxon>Oomycota</taxon>
        <taxon>Peronosporomycetes</taxon>
        <taxon>Peronosporales</taxon>
        <taxon>Peronosporaceae</taxon>
        <taxon>Phytophthora</taxon>
    </lineage>
</organism>
<evidence type="ECO:0000256" key="1">
    <source>
        <dbReference type="ARBA" id="ARBA00004613"/>
    </source>
</evidence>
<evidence type="ECO:0000313" key="6">
    <source>
        <dbReference type="EMBL" id="KAG7378703.1"/>
    </source>
</evidence>
<comment type="similarity">
    <text evidence="2">Belongs to the Necrosis inducing protein (NPP1) family.</text>
</comment>
<evidence type="ECO:0000256" key="5">
    <source>
        <dbReference type="SAM" id="SignalP"/>
    </source>
</evidence>
<dbReference type="InterPro" id="IPR008701">
    <property type="entry name" value="NPP1"/>
</dbReference>
<feature type="chain" id="PRO_5035766999" description="Necrosis inducing-like protein NPP1 type" evidence="5">
    <location>
        <begin position="20"/>
        <end position="239"/>
    </location>
</feature>
<dbReference type="OrthoDB" id="89086at2759"/>
<keyword evidence="3" id="KW-0964">Secreted</keyword>
<evidence type="ECO:0000256" key="2">
    <source>
        <dbReference type="ARBA" id="ARBA00009520"/>
    </source>
</evidence>
<name>A0A8T1VEU1_9STRA</name>
<protein>
    <recommendedName>
        <fullName evidence="8">Necrosis inducing-like protein NPP1 type</fullName>
    </recommendedName>
</protein>
<proteinExistence type="inferred from homology"/>
<dbReference type="Proteomes" id="UP000693981">
    <property type="component" value="Unassembled WGS sequence"/>
</dbReference>
<comment type="caution">
    <text evidence="6">The sequence shown here is derived from an EMBL/GenBank/DDBJ whole genome shotgun (WGS) entry which is preliminary data.</text>
</comment>
<dbReference type="Pfam" id="PF05630">
    <property type="entry name" value="NPP1"/>
    <property type="match status" value="1"/>
</dbReference>
<evidence type="ECO:0000256" key="3">
    <source>
        <dbReference type="ARBA" id="ARBA00022525"/>
    </source>
</evidence>
<feature type="signal peptide" evidence="5">
    <location>
        <begin position="1"/>
        <end position="19"/>
    </location>
</feature>
<dbReference type="PIRSF" id="PIRSF029958">
    <property type="entry name" value="Necrosis-inducing_protein"/>
    <property type="match status" value="1"/>
</dbReference>